<dbReference type="PANTHER" id="PTHR31469:SF8">
    <property type="entry name" value="OS07G0641000 PROTEIN"/>
    <property type="match status" value="1"/>
</dbReference>
<dbReference type="EMBL" id="JABMIG020000550">
    <property type="protein sequence ID" value="KAL3775210.1"/>
    <property type="molecule type" value="Genomic_DNA"/>
</dbReference>
<keyword evidence="5" id="KW-0472">Membrane</keyword>
<keyword evidence="2" id="KW-0294">Fucose metabolism</keyword>
<keyword evidence="1" id="KW-0808">Transferase</keyword>
<dbReference type="CDD" id="cd11296">
    <property type="entry name" value="O-FucT_like"/>
    <property type="match status" value="1"/>
</dbReference>
<feature type="region of interest" description="Disordered" evidence="4">
    <location>
        <begin position="101"/>
        <end position="147"/>
    </location>
</feature>
<evidence type="ECO:0000256" key="3">
    <source>
        <dbReference type="ARBA" id="ARBA00023277"/>
    </source>
</evidence>
<dbReference type="PANTHER" id="PTHR31469">
    <property type="entry name" value="OS07G0633600 PROTEIN"/>
    <property type="match status" value="1"/>
</dbReference>
<dbReference type="FunFam" id="3.40.50.11350:FF:000014">
    <property type="entry name" value="Uncharacterized protein"/>
    <property type="match status" value="1"/>
</dbReference>
<evidence type="ECO:0000256" key="2">
    <source>
        <dbReference type="ARBA" id="ARBA00023253"/>
    </source>
</evidence>
<feature type="transmembrane region" description="Helical" evidence="5">
    <location>
        <begin position="46"/>
        <end position="66"/>
    </location>
</feature>
<gene>
    <name evidence="6" type="ORF">HJC23_010698</name>
</gene>
<reference evidence="6 7" key="1">
    <citation type="journal article" date="2020" name="G3 (Bethesda)">
        <title>Improved Reference Genome for Cyclotella cryptica CCMP332, a Model for Cell Wall Morphogenesis, Salinity Adaptation, and Lipid Production in Diatoms (Bacillariophyta).</title>
        <authorList>
            <person name="Roberts W.R."/>
            <person name="Downey K.M."/>
            <person name="Ruck E.C."/>
            <person name="Traller J.C."/>
            <person name="Alverson A.J."/>
        </authorList>
    </citation>
    <scope>NUCLEOTIDE SEQUENCE [LARGE SCALE GENOMIC DNA]</scope>
    <source>
        <strain evidence="6 7">CCMP332</strain>
    </source>
</reference>
<evidence type="ECO:0000313" key="7">
    <source>
        <dbReference type="Proteomes" id="UP001516023"/>
    </source>
</evidence>
<dbReference type="Pfam" id="PF10250">
    <property type="entry name" value="O-FucT"/>
    <property type="match status" value="1"/>
</dbReference>
<organism evidence="6 7">
    <name type="scientific">Cyclotella cryptica</name>
    <dbReference type="NCBI Taxonomy" id="29204"/>
    <lineage>
        <taxon>Eukaryota</taxon>
        <taxon>Sar</taxon>
        <taxon>Stramenopiles</taxon>
        <taxon>Ochrophyta</taxon>
        <taxon>Bacillariophyta</taxon>
        <taxon>Coscinodiscophyceae</taxon>
        <taxon>Thalassiosirophycidae</taxon>
        <taxon>Stephanodiscales</taxon>
        <taxon>Stephanodiscaceae</taxon>
        <taxon>Cyclotella</taxon>
    </lineage>
</organism>
<dbReference type="AlphaFoldDB" id="A0ABD3NGU3"/>
<accession>A0ABD3NGU3</accession>
<keyword evidence="5" id="KW-0812">Transmembrane</keyword>
<dbReference type="InterPro" id="IPR019378">
    <property type="entry name" value="GDP-Fuc_O-FucTrfase"/>
</dbReference>
<dbReference type="GO" id="GO:0006004">
    <property type="term" value="P:fucose metabolic process"/>
    <property type="evidence" value="ECO:0007669"/>
    <property type="project" value="UniProtKB-KW"/>
</dbReference>
<keyword evidence="3" id="KW-0119">Carbohydrate metabolism</keyword>
<sequence length="622" mass="70999">MKRITKPKTDHAILAAAGKSSLAASSRNKENGHASRPLPLRVVRTFVAIIFAFIVFAVGALHFHLWKLESSSNSIDNGTSGRDESVMGVHGVLRRREIHKQILTRREVPSAQTVQKVHAPLSPNESSSANDDNHPIPGRGTGSKRGHIACDAITPNNDDISPLISYWNDPRTDQDNAFQSPFAITSLDPPIPTTTKRYLSFEPDCGGWNNIRMEFEIMIVFAAVTGRTLILPPDYPVYLLQKDTGSRHRGLQDFFQYGGDRLSQSHARGGGGFDDVVDVVTMRDFFREEIIEKKSYPLPVDETNRTKVLSSIEKCNYKAKDERSCIHLFDHMATVADFVPSWHGEQNCLIMDDVNWYEDSSIAGLREQDASQHEHVVEFCNGRSPVYYNRHIHEAPLIHFRSHLKETRLLVHFYAFIYFTSPKIGNYYKRLVRDRVRYSDAIFCAAGKVVKALLDEFGSYSSMHCRRGDFQWPRMRISAEEWLANTRHIFHEGEVLYISTDETDRTFFEPLARRYHLKFLSDYKELAGLDRLDPNFAGMIDQVIASRGREFVGTYFSSFSAFIGRMRGYHGMSGRTMHYGHIKHMNETHSWVNPHSSYSAREFPTGWVAIDGETEPTEKNFF</sequence>
<evidence type="ECO:0008006" key="8">
    <source>
        <dbReference type="Google" id="ProtNLM"/>
    </source>
</evidence>
<dbReference type="Gene3D" id="3.40.50.11350">
    <property type="match status" value="1"/>
</dbReference>
<comment type="caution">
    <text evidence="6">The sequence shown here is derived from an EMBL/GenBank/DDBJ whole genome shotgun (WGS) entry which is preliminary data.</text>
</comment>
<dbReference type="GO" id="GO:0016740">
    <property type="term" value="F:transferase activity"/>
    <property type="evidence" value="ECO:0007669"/>
    <property type="project" value="UniProtKB-KW"/>
</dbReference>
<evidence type="ECO:0000256" key="4">
    <source>
        <dbReference type="SAM" id="MobiDB-lite"/>
    </source>
</evidence>
<protein>
    <recommendedName>
        <fullName evidence="8">O-fucosyltransferase family protein</fullName>
    </recommendedName>
</protein>
<evidence type="ECO:0000256" key="5">
    <source>
        <dbReference type="SAM" id="Phobius"/>
    </source>
</evidence>
<dbReference type="Proteomes" id="UP001516023">
    <property type="component" value="Unassembled WGS sequence"/>
</dbReference>
<proteinExistence type="predicted"/>
<evidence type="ECO:0000256" key="1">
    <source>
        <dbReference type="ARBA" id="ARBA00022679"/>
    </source>
</evidence>
<dbReference type="Gene3D" id="3.40.50.11340">
    <property type="match status" value="1"/>
</dbReference>
<name>A0ABD3NGU3_9STRA</name>
<keyword evidence="7" id="KW-1185">Reference proteome</keyword>
<keyword evidence="5" id="KW-1133">Transmembrane helix</keyword>
<evidence type="ECO:0000313" key="6">
    <source>
        <dbReference type="EMBL" id="KAL3775210.1"/>
    </source>
</evidence>